<dbReference type="GeneID" id="91551810"/>
<organism evidence="1 2">
    <name type="scientific">Streptomyces griseoviridis</name>
    <dbReference type="NCBI Taxonomy" id="45398"/>
    <lineage>
        <taxon>Bacteria</taxon>
        <taxon>Bacillati</taxon>
        <taxon>Actinomycetota</taxon>
        <taxon>Actinomycetes</taxon>
        <taxon>Kitasatosporales</taxon>
        <taxon>Streptomycetaceae</taxon>
        <taxon>Streptomyces</taxon>
    </lineage>
</organism>
<evidence type="ECO:0000313" key="2">
    <source>
        <dbReference type="Proteomes" id="UP001231675"/>
    </source>
</evidence>
<dbReference type="Proteomes" id="UP001231675">
    <property type="component" value="Unassembled WGS sequence"/>
</dbReference>
<proteinExistence type="predicted"/>
<reference evidence="1 2" key="1">
    <citation type="submission" date="2023-07" db="EMBL/GenBank/DDBJ databases">
        <title>Sequencing the genomes of 1000 actinobacteria strains.</title>
        <authorList>
            <person name="Klenk H.-P."/>
        </authorList>
    </citation>
    <scope>NUCLEOTIDE SEQUENCE [LARGE SCALE GENOMIC DNA]</scope>
    <source>
        <strain evidence="1 2">DSM 40229</strain>
    </source>
</reference>
<keyword evidence="2" id="KW-1185">Reference proteome</keyword>
<accession>A0ABT9LHZ2</accession>
<name>A0ABT9LHZ2_STRGD</name>
<dbReference type="EMBL" id="JAURUD010000001">
    <property type="protein sequence ID" value="MDP9682357.1"/>
    <property type="molecule type" value="Genomic_DNA"/>
</dbReference>
<evidence type="ECO:0000313" key="1">
    <source>
        <dbReference type="EMBL" id="MDP9682357.1"/>
    </source>
</evidence>
<evidence type="ECO:0008006" key="3">
    <source>
        <dbReference type="Google" id="ProtNLM"/>
    </source>
</evidence>
<protein>
    <recommendedName>
        <fullName evidence="3">Minor tail protein</fullName>
    </recommendedName>
</protein>
<sequence>MAVINPPAWMQAGSYPARNDRLALSGLMSYPGFSVDEATPMRIRQGVKPSYQNYQLKVRAAPTPNMTVIVSGGFCFIDQHDVGGVGTYICANDGDVVVTVPPAGGTGQYRKDTVVASVYDAEYAGAVSEWRLEVIQGPYAATAAQTTRGTLPPNAQILADIAIGPNQTSITTASISDVRQFTVPAGGIVPVPTNAAPTRLHPGQVIYLTDVNRFFYGTQSGGTGELQTAPGAWTAWTPTWGTTTGTNIPSYGNATVDCRYTKIGRTVLFYMKITFGSTTNFGSGAGTENWTWTLPPGLPLAVSEAPVGAVALEPGSTVRASMGMAQGWANDNSKIYFNITGPMVNGGSTSGGIVDATSPFTWASGYKFHLIGQYETTS</sequence>
<comment type="caution">
    <text evidence="1">The sequence shown here is derived from an EMBL/GenBank/DDBJ whole genome shotgun (WGS) entry which is preliminary data.</text>
</comment>
<gene>
    <name evidence="1" type="ORF">J2S47_002859</name>
</gene>
<dbReference type="RefSeq" id="WP_189414622.1">
    <property type="nucleotide sequence ID" value="NZ_BMSM01000003.1"/>
</dbReference>